<evidence type="ECO:0000256" key="1">
    <source>
        <dbReference type="ARBA" id="ARBA00004429"/>
    </source>
</evidence>
<name>A0A379FDB2_PROVU</name>
<comment type="subcellular location">
    <subcellularLocation>
        <location evidence="1">Cell inner membrane</location>
        <topology evidence="1">Multi-pass membrane protein</topology>
    </subcellularLocation>
    <subcellularLocation>
        <location evidence="14">Cell membrane</location>
        <topology evidence="14">Multi-pass membrane protein</topology>
    </subcellularLocation>
</comment>
<evidence type="ECO:0000256" key="6">
    <source>
        <dbReference type="ARBA" id="ARBA00022692"/>
    </source>
</evidence>
<evidence type="ECO:0000256" key="11">
    <source>
        <dbReference type="ARBA" id="ARBA00023157"/>
    </source>
</evidence>
<keyword evidence="8 14" id="KW-1133">Transmembrane helix</keyword>
<dbReference type="EMBL" id="UGTW01000001">
    <property type="protein sequence ID" value="SUC17640.1"/>
    <property type="molecule type" value="Genomic_DNA"/>
</dbReference>
<evidence type="ECO:0000256" key="2">
    <source>
        <dbReference type="ARBA" id="ARBA00008823"/>
    </source>
</evidence>
<dbReference type="NCBIfam" id="NF002485">
    <property type="entry name" value="PRK01749.1"/>
    <property type="match status" value="1"/>
</dbReference>
<feature type="topological domain" description="Cytoplasmic" evidence="14">
    <location>
        <begin position="1"/>
        <end position="14"/>
    </location>
</feature>
<accession>A0A379FDB2</accession>
<evidence type="ECO:0000256" key="10">
    <source>
        <dbReference type="ARBA" id="ARBA00023136"/>
    </source>
</evidence>
<evidence type="ECO:0000256" key="5">
    <source>
        <dbReference type="ARBA" id="ARBA00022519"/>
    </source>
</evidence>
<dbReference type="HAMAP" id="MF_00286">
    <property type="entry name" value="DsbB"/>
    <property type="match status" value="1"/>
</dbReference>
<dbReference type="PANTHER" id="PTHR36570">
    <property type="entry name" value="DISULFIDE BOND FORMATION PROTEIN B"/>
    <property type="match status" value="1"/>
</dbReference>
<comment type="caution">
    <text evidence="14">Lacks conserved residue(s) required for the propagation of feature annotation.</text>
</comment>
<dbReference type="AlphaFoldDB" id="A0A379FDB2"/>
<dbReference type="SUPFAM" id="SSF158442">
    <property type="entry name" value="DsbB-like"/>
    <property type="match status" value="1"/>
</dbReference>
<evidence type="ECO:0000256" key="4">
    <source>
        <dbReference type="ARBA" id="ARBA00022475"/>
    </source>
</evidence>
<keyword evidence="11 14" id="KW-1015">Disulfide bond</keyword>
<keyword evidence="6 14" id="KW-0812">Transmembrane</keyword>
<evidence type="ECO:0000256" key="7">
    <source>
        <dbReference type="ARBA" id="ARBA00022982"/>
    </source>
</evidence>
<evidence type="ECO:0000256" key="14">
    <source>
        <dbReference type="HAMAP-Rule" id="MF_00286"/>
    </source>
</evidence>
<dbReference type="InterPro" id="IPR003752">
    <property type="entry name" value="DiS_bond_form_DsbB/BdbC"/>
</dbReference>
<dbReference type="GeneID" id="93394099"/>
<keyword evidence="4 14" id="KW-1003">Cell membrane</keyword>
<keyword evidence="13 14" id="KW-0676">Redox-active center</keyword>
<gene>
    <name evidence="14 16" type="primary">dsbB</name>
    <name evidence="16" type="ORF">NCTC10376_03591</name>
</gene>
<evidence type="ECO:0000256" key="15">
    <source>
        <dbReference type="SAM" id="Phobius"/>
    </source>
</evidence>
<dbReference type="Gene3D" id="1.20.1550.10">
    <property type="entry name" value="DsbB-like"/>
    <property type="match status" value="1"/>
</dbReference>
<evidence type="ECO:0000256" key="12">
    <source>
        <dbReference type="ARBA" id="ARBA00023186"/>
    </source>
</evidence>
<dbReference type="Pfam" id="PF02600">
    <property type="entry name" value="DsbB"/>
    <property type="match status" value="1"/>
</dbReference>
<dbReference type="InterPro" id="IPR050183">
    <property type="entry name" value="DsbB"/>
</dbReference>
<feature type="disulfide bond" description="Redox-active" evidence="14">
    <location>
        <begin position="105"/>
        <end position="131"/>
    </location>
</feature>
<evidence type="ECO:0000256" key="9">
    <source>
        <dbReference type="ARBA" id="ARBA00023002"/>
    </source>
</evidence>
<keyword evidence="5" id="KW-0997">Cell inner membrane</keyword>
<sequence>MLTALRHWSQRRFSWLLLALTAIGLEGAALYFQYGMELMPCVMCVYQRIAVLGILVAALIGASAPKMTLMRMAGSFLWLYSAYRGIELAWEHTQLILNPSPFATCDFFVTLPSWFALQNWFPSIFQATGDCSVSQWQFLTLEMPQWMLIIFSAYFVVGLLVLMSQITSSFKSKE</sequence>
<keyword evidence="7 14" id="KW-0249">Electron transport</keyword>
<feature type="topological domain" description="Periplasmic" evidence="14">
    <location>
        <begin position="32"/>
        <end position="49"/>
    </location>
</feature>
<evidence type="ECO:0000256" key="13">
    <source>
        <dbReference type="ARBA" id="ARBA00023284"/>
    </source>
</evidence>
<feature type="topological domain" description="Cytoplasmic" evidence="14">
    <location>
        <begin position="165"/>
        <end position="174"/>
    </location>
</feature>
<evidence type="ECO:0000313" key="16">
    <source>
        <dbReference type="EMBL" id="SUC17640.1"/>
    </source>
</evidence>
<dbReference type="InterPro" id="IPR022920">
    <property type="entry name" value="Disulphide_bond_form_DsbB"/>
</dbReference>
<feature type="transmembrane region" description="Helical" evidence="15">
    <location>
        <begin position="146"/>
        <end position="166"/>
    </location>
</feature>
<dbReference type="GO" id="GO:0009055">
    <property type="term" value="F:electron transfer activity"/>
    <property type="evidence" value="ECO:0007669"/>
    <property type="project" value="UniProtKB-UniRule"/>
</dbReference>
<reference evidence="16 17" key="1">
    <citation type="submission" date="2018-06" db="EMBL/GenBank/DDBJ databases">
        <authorList>
            <consortium name="Pathogen Informatics"/>
            <person name="Doyle S."/>
        </authorList>
    </citation>
    <scope>NUCLEOTIDE SEQUENCE [LARGE SCALE GENOMIC DNA]</scope>
    <source>
        <strain evidence="16 17">NCTC10376</strain>
    </source>
</reference>
<feature type="disulfide bond" description="Redox-active" evidence="14">
    <location>
        <begin position="41"/>
        <end position="44"/>
    </location>
</feature>
<dbReference type="Proteomes" id="UP000254331">
    <property type="component" value="Unassembled WGS sequence"/>
</dbReference>
<keyword evidence="3 14" id="KW-0813">Transport</keyword>
<dbReference type="InterPro" id="IPR023380">
    <property type="entry name" value="DsbB-like_sf"/>
</dbReference>
<evidence type="ECO:0000313" key="17">
    <source>
        <dbReference type="Proteomes" id="UP000254331"/>
    </source>
</evidence>
<organism evidence="16 17">
    <name type="scientific">Proteus vulgaris</name>
    <dbReference type="NCBI Taxonomy" id="585"/>
    <lineage>
        <taxon>Bacteria</taxon>
        <taxon>Pseudomonadati</taxon>
        <taxon>Pseudomonadota</taxon>
        <taxon>Gammaproteobacteria</taxon>
        <taxon>Enterobacterales</taxon>
        <taxon>Morganellaceae</taxon>
        <taxon>Proteus</taxon>
    </lineage>
</organism>
<keyword evidence="9 14" id="KW-0560">Oxidoreductase</keyword>
<dbReference type="GO" id="GO:0015035">
    <property type="term" value="F:protein-disulfide reductase activity"/>
    <property type="evidence" value="ECO:0007669"/>
    <property type="project" value="UniProtKB-UniRule"/>
</dbReference>
<dbReference type="RefSeq" id="WP_103004690.1">
    <property type="nucleotide sequence ID" value="NZ_CABMNT010000001.1"/>
</dbReference>
<feature type="transmembrane region" description="Helical" evidence="15">
    <location>
        <begin position="12"/>
        <end position="33"/>
    </location>
</feature>
<dbReference type="GO" id="GO:0005886">
    <property type="term" value="C:plasma membrane"/>
    <property type="evidence" value="ECO:0007669"/>
    <property type="project" value="UniProtKB-SubCell"/>
</dbReference>
<keyword evidence="10 14" id="KW-0472">Membrane</keyword>
<protein>
    <recommendedName>
        <fullName evidence="14">Disulfide bond formation protein B</fullName>
    </recommendedName>
    <alternativeName>
        <fullName evidence="14">Disulfide oxidoreductase</fullName>
    </alternativeName>
</protein>
<feature type="topological domain" description="Periplasmic" evidence="14">
    <location>
        <begin position="91"/>
        <end position="145"/>
    </location>
</feature>
<dbReference type="GO" id="GO:0006457">
    <property type="term" value="P:protein folding"/>
    <property type="evidence" value="ECO:0007669"/>
    <property type="project" value="InterPro"/>
</dbReference>
<dbReference type="PANTHER" id="PTHR36570:SF2">
    <property type="entry name" value="DISULFIDE BOND FORMATION PROTEIN B"/>
    <property type="match status" value="1"/>
</dbReference>
<feature type="transmembrane region" description="Helical" evidence="15">
    <location>
        <begin position="45"/>
        <end position="64"/>
    </location>
</feature>
<comment type="function">
    <text evidence="14">Required for disulfide bond formation in some periplasmic proteins. Acts by oxidizing the DsbA protein.</text>
</comment>
<proteinExistence type="inferred from homology"/>
<keyword evidence="12 14" id="KW-0143">Chaperone</keyword>
<comment type="similarity">
    <text evidence="2 14">Belongs to the DsbB family.</text>
</comment>
<evidence type="ECO:0000256" key="3">
    <source>
        <dbReference type="ARBA" id="ARBA00022448"/>
    </source>
</evidence>
<evidence type="ECO:0000256" key="8">
    <source>
        <dbReference type="ARBA" id="ARBA00022989"/>
    </source>
</evidence>